<name>A0ABT4SJH0_9ACTN</name>
<feature type="domain" description="Enoyl reductase (ER)" evidence="1">
    <location>
        <begin position="11"/>
        <end position="321"/>
    </location>
</feature>
<evidence type="ECO:0000259" key="1">
    <source>
        <dbReference type="SMART" id="SM00829"/>
    </source>
</evidence>
<dbReference type="CDD" id="cd08241">
    <property type="entry name" value="QOR1"/>
    <property type="match status" value="1"/>
</dbReference>
<dbReference type="Pfam" id="PF00107">
    <property type="entry name" value="ADH_zinc_N"/>
    <property type="match status" value="1"/>
</dbReference>
<dbReference type="InterPro" id="IPR011032">
    <property type="entry name" value="GroES-like_sf"/>
</dbReference>
<evidence type="ECO:0000313" key="2">
    <source>
        <dbReference type="EMBL" id="MDA0637366.1"/>
    </source>
</evidence>
<dbReference type="InterPro" id="IPR051397">
    <property type="entry name" value="Zn-ADH-like_protein"/>
</dbReference>
<dbReference type="Gene3D" id="3.40.50.720">
    <property type="entry name" value="NAD(P)-binding Rossmann-like Domain"/>
    <property type="match status" value="1"/>
</dbReference>
<keyword evidence="3" id="KW-1185">Reference proteome</keyword>
<gene>
    <name evidence="2" type="ORF">OUY22_28515</name>
</gene>
<accession>A0ABT4SJH0</accession>
<dbReference type="InterPro" id="IPR036291">
    <property type="entry name" value="NAD(P)-bd_dom_sf"/>
</dbReference>
<dbReference type="InterPro" id="IPR013154">
    <property type="entry name" value="ADH-like_N"/>
</dbReference>
<dbReference type="InterPro" id="IPR020843">
    <property type="entry name" value="ER"/>
</dbReference>
<dbReference type="SUPFAM" id="SSF51735">
    <property type="entry name" value="NAD(P)-binding Rossmann-fold domains"/>
    <property type="match status" value="1"/>
</dbReference>
<dbReference type="Pfam" id="PF08240">
    <property type="entry name" value="ADH_N"/>
    <property type="match status" value="1"/>
</dbReference>
<dbReference type="Gene3D" id="3.90.180.10">
    <property type="entry name" value="Medium-chain alcohol dehydrogenases, catalytic domain"/>
    <property type="match status" value="1"/>
</dbReference>
<dbReference type="SUPFAM" id="SSF50129">
    <property type="entry name" value="GroES-like"/>
    <property type="match status" value="1"/>
</dbReference>
<dbReference type="Proteomes" id="UP001144036">
    <property type="component" value="Unassembled WGS sequence"/>
</dbReference>
<comment type="caution">
    <text evidence="2">The sequence shown here is derived from an EMBL/GenBank/DDBJ whole genome shotgun (WGS) entry which is preliminary data.</text>
</comment>
<protein>
    <submittedName>
        <fullName evidence="2">NADPH:quinone oxidoreductase family protein</fullName>
    </submittedName>
</protein>
<evidence type="ECO:0000313" key="3">
    <source>
        <dbReference type="Proteomes" id="UP001144036"/>
    </source>
</evidence>
<dbReference type="EMBL" id="JAPNNL010000152">
    <property type="protein sequence ID" value="MDA0637366.1"/>
    <property type="molecule type" value="Genomic_DNA"/>
</dbReference>
<organism evidence="2 3">
    <name type="scientific">Nonomuraea corallina</name>
    <dbReference type="NCBI Taxonomy" id="2989783"/>
    <lineage>
        <taxon>Bacteria</taxon>
        <taxon>Bacillati</taxon>
        <taxon>Actinomycetota</taxon>
        <taxon>Actinomycetes</taxon>
        <taxon>Streptosporangiales</taxon>
        <taxon>Streptosporangiaceae</taxon>
        <taxon>Nonomuraea</taxon>
    </lineage>
</organism>
<dbReference type="InterPro" id="IPR013149">
    <property type="entry name" value="ADH-like_C"/>
</dbReference>
<dbReference type="SMART" id="SM00829">
    <property type="entry name" value="PKS_ER"/>
    <property type="match status" value="1"/>
</dbReference>
<dbReference type="PANTHER" id="PTHR43677:SF4">
    <property type="entry name" value="QUINONE OXIDOREDUCTASE-LIKE PROTEIN 2"/>
    <property type="match status" value="1"/>
</dbReference>
<reference evidence="2" key="1">
    <citation type="submission" date="2022-11" db="EMBL/GenBank/DDBJ databases">
        <title>Nonomuraea corallina sp. nov., a new species of the genus Nonomuraea isolated from sea side sediment in Thai sea.</title>
        <authorList>
            <person name="Ngamcharungchit C."/>
            <person name="Matsumoto A."/>
            <person name="Suriyachadkun C."/>
            <person name="Panbangred W."/>
            <person name="Inahashi Y."/>
            <person name="Intra B."/>
        </authorList>
    </citation>
    <scope>NUCLEOTIDE SEQUENCE</scope>
    <source>
        <strain evidence="2">MCN248</strain>
    </source>
</reference>
<proteinExistence type="predicted"/>
<sequence>MLALRCHDTGDLTTGLTVEEIPDPVPGPGQVLVEVQAASVEFVDTLIARGGYQVALPVPFTPGFNAAGVVREVGPGVTRFGVGDRVHGMVPGAFAERALAGEGQLRPTPAGLSADLACLTGATYRTAYDALVSTARLRPGEDLVILGASGAVGSAAITIGKALGARVVACASTAAKLEFCRALGADELVEYTRPDLKQTLKDVCGGSADVVLDLVGGDFSEPALRAVGYGGRFVVVGFAAGSIPRVPLNLVLLKGSTITGYEIGDFERHHPEQARANRDELEAMFVDGRVKPPITGRYPLRDAAAAMRLVAGRDKYGMTILEVAAPGPLA</sequence>
<dbReference type="RefSeq" id="WP_270158267.1">
    <property type="nucleotide sequence ID" value="NZ_JAPNNL010000152.1"/>
</dbReference>
<dbReference type="PANTHER" id="PTHR43677">
    <property type="entry name" value="SHORT-CHAIN DEHYDROGENASE/REDUCTASE"/>
    <property type="match status" value="1"/>
</dbReference>